<evidence type="ECO:0000313" key="3">
    <source>
        <dbReference type="Proteomes" id="UP001194468"/>
    </source>
</evidence>
<evidence type="ECO:0000256" key="1">
    <source>
        <dbReference type="SAM" id="MobiDB-lite"/>
    </source>
</evidence>
<organism evidence="2 3">
    <name type="scientific">Boletus edulis BED1</name>
    <dbReference type="NCBI Taxonomy" id="1328754"/>
    <lineage>
        <taxon>Eukaryota</taxon>
        <taxon>Fungi</taxon>
        <taxon>Dikarya</taxon>
        <taxon>Basidiomycota</taxon>
        <taxon>Agaricomycotina</taxon>
        <taxon>Agaricomycetes</taxon>
        <taxon>Agaricomycetidae</taxon>
        <taxon>Boletales</taxon>
        <taxon>Boletineae</taxon>
        <taxon>Boletaceae</taxon>
        <taxon>Boletoideae</taxon>
        <taxon>Boletus</taxon>
    </lineage>
</organism>
<evidence type="ECO:0000313" key="2">
    <source>
        <dbReference type="EMBL" id="KAF8448691.1"/>
    </source>
</evidence>
<name>A0AAD4C464_BOLED</name>
<reference evidence="2" key="2">
    <citation type="journal article" date="2020" name="Nat. Commun.">
        <title>Large-scale genome sequencing of mycorrhizal fungi provides insights into the early evolution of symbiotic traits.</title>
        <authorList>
            <person name="Miyauchi S."/>
            <person name="Kiss E."/>
            <person name="Kuo A."/>
            <person name="Drula E."/>
            <person name="Kohler A."/>
            <person name="Sanchez-Garcia M."/>
            <person name="Morin E."/>
            <person name="Andreopoulos B."/>
            <person name="Barry K.W."/>
            <person name="Bonito G."/>
            <person name="Buee M."/>
            <person name="Carver A."/>
            <person name="Chen C."/>
            <person name="Cichocki N."/>
            <person name="Clum A."/>
            <person name="Culley D."/>
            <person name="Crous P.W."/>
            <person name="Fauchery L."/>
            <person name="Girlanda M."/>
            <person name="Hayes R.D."/>
            <person name="Keri Z."/>
            <person name="LaButti K."/>
            <person name="Lipzen A."/>
            <person name="Lombard V."/>
            <person name="Magnuson J."/>
            <person name="Maillard F."/>
            <person name="Murat C."/>
            <person name="Nolan M."/>
            <person name="Ohm R.A."/>
            <person name="Pangilinan J."/>
            <person name="Pereira M.F."/>
            <person name="Perotto S."/>
            <person name="Peter M."/>
            <person name="Pfister S."/>
            <person name="Riley R."/>
            <person name="Sitrit Y."/>
            <person name="Stielow J.B."/>
            <person name="Szollosi G."/>
            <person name="Zifcakova L."/>
            <person name="Stursova M."/>
            <person name="Spatafora J.W."/>
            <person name="Tedersoo L."/>
            <person name="Vaario L.M."/>
            <person name="Yamada A."/>
            <person name="Yan M."/>
            <person name="Wang P."/>
            <person name="Xu J."/>
            <person name="Bruns T."/>
            <person name="Baldrian P."/>
            <person name="Vilgalys R."/>
            <person name="Dunand C."/>
            <person name="Henrissat B."/>
            <person name="Grigoriev I.V."/>
            <person name="Hibbett D."/>
            <person name="Nagy L.G."/>
            <person name="Martin F.M."/>
        </authorList>
    </citation>
    <scope>NUCLEOTIDE SEQUENCE</scope>
    <source>
        <strain evidence="2">BED1</strain>
    </source>
</reference>
<dbReference type="EMBL" id="WHUW01000003">
    <property type="protein sequence ID" value="KAF8448691.1"/>
    <property type="molecule type" value="Genomic_DNA"/>
</dbReference>
<accession>A0AAD4C464</accession>
<dbReference type="Proteomes" id="UP001194468">
    <property type="component" value="Unassembled WGS sequence"/>
</dbReference>
<reference evidence="2" key="1">
    <citation type="submission" date="2019-10" db="EMBL/GenBank/DDBJ databases">
        <authorList>
            <consortium name="DOE Joint Genome Institute"/>
            <person name="Kuo A."/>
            <person name="Miyauchi S."/>
            <person name="Kiss E."/>
            <person name="Drula E."/>
            <person name="Kohler A."/>
            <person name="Sanchez-Garcia M."/>
            <person name="Andreopoulos B."/>
            <person name="Barry K.W."/>
            <person name="Bonito G."/>
            <person name="Buee M."/>
            <person name="Carver A."/>
            <person name="Chen C."/>
            <person name="Cichocki N."/>
            <person name="Clum A."/>
            <person name="Culley D."/>
            <person name="Crous P.W."/>
            <person name="Fauchery L."/>
            <person name="Girlanda M."/>
            <person name="Hayes R."/>
            <person name="Keri Z."/>
            <person name="LaButti K."/>
            <person name="Lipzen A."/>
            <person name="Lombard V."/>
            <person name="Magnuson J."/>
            <person name="Maillard F."/>
            <person name="Morin E."/>
            <person name="Murat C."/>
            <person name="Nolan M."/>
            <person name="Ohm R."/>
            <person name="Pangilinan J."/>
            <person name="Pereira M."/>
            <person name="Perotto S."/>
            <person name="Peter M."/>
            <person name="Riley R."/>
            <person name="Sitrit Y."/>
            <person name="Stielow B."/>
            <person name="Szollosi G."/>
            <person name="Zifcakova L."/>
            <person name="Stursova M."/>
            <person name="Spatafora J.W."/>
            <person name="Tedersoo L."/>
            <person name="Vaario L.-M."/>
            <person name="Yamada A."/>
            <person name="Yan M."/>
            <person name="Wang P."/>
            <person name="Xu J."/>
            <person name="Bruns T."/>
            <person name="Baldrian P."/>
            <person name="Vilgalys R."/>
            <person name="Henrissat B."/>
            <person name="Grigoriev I.V."/>
            <person name="Hibbett D."/>
            <person name="Nagy L.G."/>
            <person name="Martin F.M."/>
        </authorList>
    </citation>
    <scope>NUCLEOTIDE SEQUENCE</scope>
    <source>
        <strain evidence="2">BED1</strain>
    </source>
</reference>
<gene>
    <name evidence="2" type="ORF">L210DRAFT_3522879</name>
</gene>
<feature type="region of interest" description="Disordered" evidence="1">
    <location>
        <begin position="130"/>
        <end position="168"/>
    </location>
</feature>
<proteinExistence type="predicted"/>
<feature type="compositionally biased region" description="Basic residues" evidence="1">
    <location>
        <begin position="158"/>
        <end position="168"/>
    </location>
</feature>
<protein>
    <submittedName>
        <fullName evidence="2">Uncharacterized protein</fullName>
    </submittedName>
</protein>
<comment type="caution">
    <text evidence="2">The sequence shown here is derived from an EMBL/GenBank/DDBJ whole genome shotgun (WGS) entry which is preliminary data.</text>
</comment>
<keyword evidence="3" id="KW-1185">Reference proteome</keyword>
<feature type="compositionally biased region" description="Acidic residues" evidence="1">
    <location>
        <begin position="135"/>
        <end position="148"/>
    </location>
</feature>
<sequence>MVPHVFTAHEFFSQHMVHGDVSVPSACCGCDVWGGDPRKGDWRQPFPCFMGWHTTNVEAVEEQYNGVNVLRCSLRHGECSRPQMKHSAKYRLLYDEQVPYVQDDEEDHENYLQRKRKEFNNDSSFENGFLRAYEYDEDSDSEDDEDNEDDRKEETIKKRSRRRSGRLR</sequence>
<dbReference type="AlphaFoldDB" id="A0AAD4C464"/>